<sequence length="238" mass="27248">MIKNIIYSFAEFHNYIETNCTKNSIFRGVNNVNFSLIPKIGRDIYTRNFSSKRTELIENLQDLEERTIVSFIKMSVPYMDLRETKSWDRWTIGQHFGIPTRFLDWTENPLIAAYFAVEGGIDHDSVVYITDRGQFNSNAEDSDDPLSIADEIVLYAPSYIDGRVIAQKGVFTVHKNPTLPLNETEISGSKCNVQCLIIKKECKSQFMKTLDRYGINRSFIYPGLDGLAAYLDNTAQNL</sequence>
<evidence type="ECO:0000313" key="3">
    <source>
        <dbReference type="Proteomes" id="UP000199520"/>
    </source>
</evidence>
<accession>A0A1I4P7R6</accession>
<dbReference type="OrthoDB" id="9816036at2"/>
<dbReference type="SMART" id="SM00901">
    <property type="entry name" value="FRG"/>
    <property type="match status" value="1"/>
</dbReference>
<dbReference type="Pfam" id="PF08867">
    <property type="entry name" value="FRG"/>
    <property type="match status" value="1"/>
</dbReference>
<evidence type="ECO:0000313" key="2">
    <source>
        <dbReference type="EMBL" id="SFM23848.1"/>
    </source>
</evidence>
<feature type="domain" description="FRG" evidence="1">
    <location>
        <begin position="20"/>
        <end position="128"/>
    </location>
</feature>
<protein>
    <submittedName>
        <fullName evidence="2">FRG domain-containing protein</fullName>
    </submittedName>
</protein>
<organism evidence="2 3">
    <name type="scientific">Pelosinus propionicus DSM 13327</name>
    <dbReference type="NCBI Taxonomy" id="1123291"/>
    <lineage>
        <taxon>Bacteria</taxon>
        <taxon>Bacillati</taxon>
        <taxon>Bacillota</taxon>
        <taxon>Negativicutes</taxon>
        <taxon>Selenomonadales</taxon>
        <taxon>Sporomusaceae</taxon>
        <taxon>Pelosinus</taxon>
    </lineage>
</organism>
<dbReference type="STRING" id="1123291.SAMN04490355_105913"/>
<name>A0A1I4P7R6_9FIRM</name>
<proteinExistence type="predicted"/>
<dbReference type="EMBL" id="FOTS01000059">
    <property type="protein sequence ID" value="SFM23848.1"/>
    <property type="molecule type" value="Genomic_DNA"/>
</dbReference>
<dbReference type="AlphaFoldDB" id="A0A1I4P7R6"/>
<dbReference type="InterPro" id="IPR014966">
    <property type="entry name" value="FRG-dom"/>
</dbReference>
<dbReference type="Proteomes" id="UP000199520">
    <property type="component" value="Unassembled WGS sequence"/>
</dbReference>
<dbReference type="RefSeq" id="WP_090942986.1">
    <property type="nucleotide sequence ID" value="NZ_FOTS01000059.1"/>
</dbReference>
<gene>
    <name evidence="2" type="ORF">SAMN04490355_105913</name>
</gene>
<keyword evidence="3" id="KW-1185">Reference proteome</keyword>
<reference evidence="3" key="1">
    <citation type="submission" date="2016-10" db="EMBL/GenBank/DDBJ databases">
        <authorList>
            <person name="Varghese N."/>
            <person name="Submissions S."/>
        </authorList>
    </citation>
    <scope>NUCLEOTIDE SEQUENCE [LARGE SCALE GENOMIC DNA]</scope>
    <source>
        <strain evidence="3">DSM 13327</strain>
    </source>
</reference>
<evidence type="ECO:0000259" key="1">
    <source>
        <dbReference type="SMART" id="SM00901"/>
    </source>
</evidence>